<dbReference type="Proteomes" id="UP001501004">
    <property type="component" value="Unassembled WGS sequence"/>
</dbReference>
<evidence type="ECO:0000313" key="4">
    <source>
        <dbReference type="Proteomes" id="UP001501004"/>
    </source>
</evidence>
<sequence>MSSVAEKLQRKSQRAAATKQVRLKLVYIDFWSAVKLSFLISLCVGIVQIVATFLIWIVLNSTGLFEQLTNIMIDILGDATFNVLDSFSLVKVMVFTLIVAGLSVIIGTALGAIASALYNLSVRLTGGLLVGFTNN</sequence>
<gene>
    <name evidence="3" type="ORF">GCM10022239_02550</name>
</gene>
<keyword evidence="1" id="KW-0472">Membrane</keyword>
<name>A0ABP7F1C7_9MICO</name>
<feature type="transmembrane region" description="Helical" evidence="1">
    <location>
        <begin position="36"/>
        <end position="59"/>
    </location>
</feature>
<feature type="domain" description="DUF3566" evidence="2">
    <location>
        <begin position="19"/>
        <end position="133"/>
    </location>
</feature>
<protein>
    <recommendedName>
        <fullName evidence="2">DUF3566 domain-containing protein</fullName>
    </recommendedName>
</protein>
<proteinExistence type="predicted"/>
<keyword evidence="1" id="KW-1133">Transmembrane helix</keyword>
<organism evidence="3 4">
    <name type="scientific">Leifsonella bigeumensis</name>
    <dbReference type="NCBI Taxonomy" id="433643"/>
    <lineage>
        <taxon>Bacteria</taxon>
        <taxon>Bacillati</taxon>
        <taxon>Actinomycetota</taxon>
        <taxon>Actinomycetes</taxon>
        <taxon>Micrococcales</taxon>
        <taxon>Microbacteriaceae</taxon>
        <taxon>Leifsonella</taxon>
    </lineage>
</organism>
<feature type="transmembrane region" description="Helical" evidence="1">
    <location>
        <begin position="92"/>
        <end position="118"/>
    </location>
</feature>
<dbReference type="Pfam" id="PF12089">
    <property type="entry name" value="DUF3566"/>
    <property type="match status" value="1"/>
</dbReference>
<dbReference type="RefSeq" id="WP_344752919.1">
    <property type="nucleotide sequence ID" value="NZ_BAABAE010000001.1"/>
</dbReference>
<evidence type="ECO:0000313" key="3">
    <source>
        <dbReference type="EMBL" id="GAA3729346.1"/>
    </source>
</evidence>
<keyword evidence="1" id="KW-0812">Transmembrane</keyword>
<keyword evidence="4" id="KW-1185">Reference proteome</keyword>
<evidence type="ECO:0000259" key="2">
    <source>
        <dbReference type="Pfam" id="PF12089"/>
    </source>
</evidence>
<dbReference type="InterPro" id="IPR021949">
    <property type="entry name" value="DUF3566_TM"/>
</dbReference>
<accession>A0ABP7F1C7</accession>
<dbReference type="EMBL" id="BAABAE010000001">
    <property type="protein sequence ID" value="GAA3729346.1"/>
    <property type="molecule type" value="Genomic_DNA"/>
</dbReference>
<reference evidence="4" key="1">
    <citation type="journal article" date="2019" name="Int. J. Syst. Evol. Microbiol.">
        <title>The Global Catalogue of Microorganisms (GCM) 10K type strain sequencing project: providing services to taxonomists for standard genome sequencing and annotation.</title>
        <authorList>
            <consortium name="The Broad Institute Genomics Platform"/>
            <consortium name="The Broad Institute Genome Sequencing Center for Infectious Disease"/>
            <person name="Wu L."/>
            <person name="Ma J."/>
        </authorList>
    </citation>
    <scope>NUCLEOTIDE SEQUENCE [LARGE SCALE GENOMIC DNA]</scope>
    <source>
        <strain evidence="4">JCM 16949</strain>
    </source>
</reference>
<comment type="caution">
    <text evidence="3">The sequence shown here is derived from an EMBL/GenBank/DDBJ whole genome shotgun (WGS) entry which is preliminary data.</text>
</comment>
<evidence type="ECO:0000256" key="1">
    <source>
        <dbReference type="SAM" id="Phobius"/>
    </source>
</evidence>